<organism evidence="1 2">
    <name type="scientific">Gryllus longicercus</name>
    <dbReference type="NCBI Taxonomy" id="2509291"/>
    <lineage>
        <taxon>Eukaryota</taxon>
        <taxon>Metazoa</taxon>
        <taxon>Ecdysozoa</taxon>
        <taxon>Arthropoda</taxon>
        <taxon>Hexapoda</taxon>
        <taxon>Insecta</taxon>
        <taxon>Pterygota</taxon>
        <taxon>Neoptera</taxon>
        <taxon>Polyneoptera</taxon>
        <taxon>Orthoptera</taxon>
        <taxon>Ensifera</taxon>
        <taxon>Gryllidea</taxon>
        <taxon>Grylloidea</taxon>
        <taxon>Gryllidae</taxon>
        <taxon>Gryllinae</taxon>
        <taxon>Gryllus</taxon>
    </lineage>
</organism>
<dbReference type="Proteomes" id="UP001378592">
    <property type="component" value="Unassembled WGS sequence"/>
</dbReference>
<evidence type="ECO:0000313" key="2">
    <source>
        <dbReference type="Proteomes" id="UP001378592"/>
    </source>
</evidence>
<name>A0AAN9VGJ6_9ORTH</name>
<dbReference type="AlphaFoldDB" id="A0AAN9VGJ6"/>
<dbReference type="EMBL" id="JAZDUA010000678">
    <property type="protein sequence ID" value="KAK7790000.1"/>
    <property type="molecule type" value="Genomic_DNA"/>
</dbReference>
<protein>
    <submittedName>
        <fullName evidence="1">Uncharacterized protein</fullName>
    </submittedName>
</protein>
<keyword evidence="2" id="KW-1185">Reference proteome</keyword>
<sequence>MKQPKCPGMRSPFGARNLNCATDIFLWPVELSERSMLSTGGEL</sequence>
<accession>A0AAN9VGJ6</accession>
<gene>
    <name evidence="1" type="ORF">R5R35_009212</name>
</gene>
<proteinExistence type="predicted"/>
<comment type="caution">
    <text evidence="1">The sequence shown here is derived from an EMBL/GenBank/DDBJ whole genome shotgun (WGS) entry which is preliminary data.</text>
</comment>
<reference evidence="1 2" key="1">
    <citation type="submission" date="2024-03" db="EMBL/GenBank/DDBJ databases">
        <title>The genome assembly and annotation of the cricket Gryllus longicercus Weissman &amp; Gray.</title>
        <authorList>
            <person name="Szrajer S."/>
            <person name="Gray D."/>
            <person name="Ylla G."/>
        </authorList>
    </citation>
    <scope>NUCLEOTIDE SEQUENCE [LARGE SCALE GENOMIC DNA]</scope>
    <source>
        <strain evidence="1">DAG 2021-001</strain>
        <tissue evidence="1">Whole body minus gut</tissue>
    </source>
</reference>
<evidence type="ECO:0000313" key="1">
    <source>
        <dbReference type="EMBL" id="KAK7790000.1"/>
    </source>
</evidence>